<dbReference type="Proteomes" id="UP000320333">
    <property type="component" value="Unassembled WGS sequence"/>
</dbReference>
<dbReference type="AlphaFoldDB" id="A0A507EMR1"/>
<dbReference type="STRING" id="246404.A0A507EMR1"/>
<dbReference type="OrthoDB" id="2122640at2759"/>
<organism evidence="1 2">
    <name type="scientific">Chytriomyces confervae</name>
    <dbReference type="NCBI Taxonomy" id="246404"/>
    <lineage>
        <taxon>Eukaryota</taxon>
        <taxon>Fungi</taxon>
        <taxon>Fungi incertae sedis</taxon>
        <taxon>Chytridiomycota</taxon>
        <taxon>Chytridiomycota incertae sedis</taxon>
        <taxon>Chytridiomycetes</taxon>
        <taxon>Chytridiales</taxon>
        <taxon>Chytriomycetaceae</taxon>
        <taxon>Chytriomyces</taxon>
    </lineage>
</organism>
<accession>A0A507EMR1</accession>
<sequence>MSGLSSAPATESGNSSRFLVVHAPVDGTREQRMAVAGKNYMWISGAYGAGNAGNTAGTVFSTVTTFSAHCNGFSCLQQQATSLGKENLCNVMPNGNRSQACATQLTFSHKPNKPRFPIIEVNAIDLTSLSNLTSAFSFSYKNPAKPNLNELVLEMNVTMRIGTYNPNLYGLDVERIDLTAWAAVNTSYVYNPLKTNSLTSYGALVKVVGPTLLERDPSYRGSNNSVLGYAKTNSSLFFPSKTWLNYTMLFTLRYSPDPKVGLLEDPTVLELADVCGITSRYSPRGRPMRIHYEALSTIPALRVFRYAPSISNDIQIICPFSQAQIDGVIGEVQAGATVDEALQKVFGGTSRNQTTTGQSEGNASGTQPVIEETVTTTSVTATIASAATVETESVAT</sequence>
<dbReference type="EMBL" id="QEAP01000543">
    <property type="protein sequence ID" value="TPX64498.1"/>
    <property type="molecule type" value="Genomic_DNA"/>
</dbReference>
<evidence type="ECO:0000313" key="1">
    <source>
        <dbReference type="EMBL" id="TPX64498.1"/>
    </source>
</evidence>
<name>A0A507EMR1_9FUNG</name>
<proteinExistence type="predicted"/>
<gene>
    <name evidence="1" type="ORF">CcCBS67573_g08397</name>
</gene>
<keyword evidence="2" id="KW-1185">Reference proteome</keyword>
<protein>
    <submittedName>
        <fullName evidence="1">Uncharacterized protein</fullName>
    </submittedName>
</protein>
<comment type="caution">
    <text evidence="1">The sequence shown here is derived from an EMBL/GenBank/DDBJ whole genome shotgun (WGS) entry which is preliminary data.</text>
</comment>
<reference evidence="1 2" key="1">
    <citation type="journal article" date="2019" name="Sci. Rep.">
        <title>Comparative genomics of chytrid fungi reveal insights into the obligate biotrophic and pathogenic lifestyle of Synchytrium endobioticum.</title>
        <authorList>
            <person name="van de Vossenberg B.T.L.H."/>
            <person name="Warris S."/>
            <person name="Nguyen H.D.T."/>
            <person name="van Gent-Pelzer M.P.E."/>
            <person name="Joly D.L."/>
            <person name="van de Geest H.C."/>
            <person name="Bonants P.J.M."/>
            <person name="Smith D.S."/>
            <person name="Levesque C.A."/>
            <person name="van der Lee T.A.J."/>
        </authorList>
    </citation>
    <scope>NUCLEOTIDE SEQUENCE [LARGE SCALE GENOMIC DNA]</scope>
    <source>
        <strain evidence="1 2">CBS 675.73</strain>
    </source>
</reference>
<evidence type="ECO:0000313" key="2">
    <source>
        <dbReference type="Proteomes" id="UP000320333"/>
    </source>
</evidence>